<gene>
    <name evidence="7" type="ORF">MGL_1249</name>
</gene>
<evidence type="ECO:0000256" key="1">
    <source>
        <dbReference type="ARBA" id="ARBA00004123"/>
    </source>
</evidence>
<dbReference type="GO" id="GO:0003887">
    <property type="term" value="F:DNA-directed DNA polymerase activity"/>
    <property type="evidence" value="ECO:0007669"/>
    <property type="project" value="TreeGrafter"/>
</dbReference>
<comment type="caution">
    <text evidence="7">The sequence shown here is derived from an EMBL/GenBank/DDBJ whole genome shotgun (WGS) entry which is preliminary data.</text>
</comment>
<evidence type="ECO:0000256" key="6">
    <source>
        <dbReference type="ARBA" id="ARBA00023242"/>
    </source>
</evidence>
<dbReference type="InterPro" id="IPR052230">
    <property type="entry name" value="DNA_polymerase_eta"/>
</dbReference>
<keyword evidence="5" id="KW-0234">DNA repair</keyword>
<dbReference type="InterPro" id="IPR043128">
    <property type="entry name" value="Rev_trsase/Diguanyl_cyclase"/>
</dbReference>
<dbReference type="GeneID" id="5856286"/>
<evidence type="ECO:0000256" key="2">
    <source>
        <dbReference type="ARBA" id="ARBA00022679"/>
    </source>
</evidence>
<dbReference type="GO" id="GO:0009314">
    <property type="term" value="P:response to radiation"/>
    <property type="evidence" value="ECO:0007669"/>
    <property type="project" value="TreeGrafter"/>
</dbReference>
<keyword evidence="4" id="KW-0227">DNA damage</keyword>
<dbReference type="OrthoDB" id="5723at2759"/>
<keyword evidence="8" id="KW-1185">Reference proteome</keyword>
<dbReference type="VEuPathDB" id="FungiDB:MGL_1249"/>
<evidence type="ECO:0000313" key="7">
    <source>
        <dbReference type="EMBL" id="EDP44767.1"/>
    </source>
</evidence>
<dbReference type="STRING" id="425265.A8PWX3"/>
<dbReference type="GO" id="GO:0046872">
    <property type="term" value="F:metal ion binding"/>
    <property type="evidence" value="ECO:0007669"/>
    <property type="project" value="UniProtKB-KW"/>
</dbReference>
<dbReference type="PANTHER" id="PTHR45873:SF1">
    <property type="entry name" value="DNA POLYMERASE ETA"/>
    <property type="match status" value="1"/>
</dbReference>
<dbReference type="GO" id="GO:0005657">
    <property type="term" value="C:replication fork"/>
    <property type="evidence" value="ECO:0007669"/>
    <property type="project" value="TreeGrafter"/>
</dbReference>
<dbReference type="GO" id="GO:0006281">
    <property type="term" value="P:DNA repair"/>
    <property type="evidence" value="ECO:0007669"/>
    <property type="project" value="UniProtKB-KW"/>
</dbReference>
<dbReference type="PANTHER" id="PTHR45873">
    <property type="entry name" value="DNA POLYMERASE ETA"/>
    <property type="match status" value="1"/>
</dbReference>
<evidence type="ECO:0000256" key="5">
    <source>
        <dbReference type="ARBA" id="ARBA00023204"/>
    </source>
</evidence>
<dbReference type="GO" id="GO:0005634">
    <property type="term" value="C:nucleus"/>
    <property type="evidence" value="ECO:0007669"/>
    <property type="project" value="UniProtKB-SubCell"/>
</dbReference>
<comment type="subcellular location">
    <subcellularLocation>
        <location evidence="1">Nucleus</location>
    </subcellularLocation>
</comment>
<keyword evidence="2" id="KW-0808">Transferase</keyword>
<keyword evidence="3" id="KW-0479">Metal-binding</keyword>
<sequence length="172" mass="20133">MYRRESRKIMDIFQRRLLHDRVAGDHVNFKLEPIVADGWAPAILEMMNDSKDHDILFEKASIDESYFDLSVYVRKQLLLRFPMLNIRDDLNKADAETRALILDKELPAVPAYVQDDMRIRAWKTVGAWWPTNEHHDDSDALSLTWIDMALAIAAERMISIRHHIIQELGYTT</sequence>
<protein>
    <submittedName>
        <fullName evidence="7">Uncharacterized protein</fullName>
    </submittedName>
</protein>
<reference evidence="7 8" key="1">
    <citation type="journal article" date="2007" name="Proc. Natl. Acad. Sci. U.S.A.">
        <title>Dandruff-associated Malassezia genomes reveal convergent and divergent virulence traits shared with plant and human fungal pathogens.</title>
        <authorList>
            <person name="Xu J."/>
            <person name="Saunders C.W."/>
            <person name="Hu P."/>
            <person name="Grant R.A."/>
            <person name="Boekhout T."/>
            <person name="Kuramae E.E."/>
            <person name="Kronstad J.W."/>
            <person name="Deangelis Y.M."/>
            <person name="Reeder N.L."/>
            <person name="Johnstone K.R."/>
            <person name="Leland M."/>
            <person name="Fieno A.M."/>
            <person name="Begley W.M."/>
            <person name="Sun Y."/>
            <person name="Lacey M.P."/>
            <person name="Chaudhary T."/>
            <person name="Keough T."/>
            <person name="Chu L."/>
            <person name="Sears R."/>
            <person name="Yuan B."/>
            <person name="Dawson T.L.Jr."/>
        </authorList>
    </citation>
    <scope>NUCLEOTIDE SEQUENCE [LARGE SCALE GENOMIC DNA]</scope>
    <source>
        <strain evidence="8">ATCC MYA-4612 / CBS 7966</strain>
    </source>
</reference>
<name>A8PWX3_MALGO</name>
<evidence type="ECO:0000256" key="4">
    <source>
        <dbReference type="ARBA" id="ARBA00022763"/>
    </source>
</evidence>
<evidence type="ECO:0000256" key="3">
    <source>
        <dbReference type="ARBA" id="ARBA00022723"/>
    </source>
</evidence>
<dbReference type="InParanoid" id="A8PWX3"/>
<organism evidence="7 8">
    <name type="scientific">Malassezia globosa (strain ATCC MYA-4612 / CBS 7966)</name>
    <name type="common">Dandruff-associated fungus</name>
    <dbReference type="NCBI Taxonomy" id="425265"/>
    <lineage>
        <taxon>Eukaryota</taxon>
        <taxon>Fungi</taxon>
        <taxon>Dikarya</taxon>
        <taxon>Basidiomycota</taxon>
        <taxon>Ustilaginomycotina</taxon>
        <taxon>Malasseziomycetes</taxon>
        <taxon>Malasseziales</taxon>
        <taxon>Malasseziaceae</taxon>
        <taxon>Malassezia</taxon>
    </lineage>
</organism>
<evidence type="ECO:0000313" key="8">
    <source>
        <dbReference type="Proteomes" id="UP000008837"/>
    </source>
</evidence>
<dbReference type="EMBL" id="AAYY01000003">
    <property type="protein sequence ID" value="EDP44767.1"/>
    <property type="molecule type" value="Genomic_DNA"/>
</dbReference>
<dbReference type="SUPFAM" id="SSF56672">
    <property type="entry name" value="DNA/RNA polymerases"/>
    <property type="match status" value="1"/>
</dbReference>
<keyword evidence="6" id="KW-0539">Nucleus</keyword>
<dbReference type="RefSeq" id="XP_001731981.1">
    <property type="nucleotide sequence ID" value="XM_001731929.1"/>
</dbReference>
<dbReference type="GO" id="GO:0035861">
    <property type="term" value="C:site of double-strand break"/>
    <property type="evidence" value="ECO:0007669"/>
    <property type="project" value="TreeGrafter"/>
</dbReference>
<accession>A8PWX3</accession>
<dbReference type="Gene3D" id="3.30.70.270">
    <property type="match status" value="1"/>
</dbReference>
<dbReference type="GO" id="GO:0042276">
    <property type="term" value="P:error-prone translesion synthesis"/>
    <property type="evidence" value="ECO:0007669"/>
    <property type="project" value="TreeGrafter"/>
</dbReference>
<dbReference type="InterPro" id="IPR043502">
    <property type="entry name" value="DNA/RNA_pol_sf"/>
</dbReference>
<proteinExistence type="predicted"/>
<dbReference type="KEGG" id="mgl:MGL_1249"/>
<dbReference type="AlphaFoldDB" id="A8PWX3"/>
<dbReference type="Proteomes" id="UP000008837">
    <property type="component" value="Unassembled WGS sequence"/>
</dbReference>